<dbReference type="GO" id="GO:0009279">
    <property type="term" value="C:cell outer membrane"/>
    <property type="evidence" value="ECO:0007669"/>
    <property type="project" value="UniProtKB-SubCell"/>
</dbReference>
<comment type="caution">
    <text evidence="8">The sequence shown here is derived from an EMBL/GenBank/DDBJ whole genome shotgun (WGS) entry which is preliminary data.</text>
</comment>
<dbReference type="PANTHER" id="PTHR47234:SF1">
    <property type="entry name" value="TONB-DEPENDENT RECEPTOR"/>
    <property type="match status" value="1"/>
</dbReference>
<evidence type="ECO:0000313" key="9">
    <source>
        <dbReference type="Proteomes" id="UP000218767"/>
    </source>
</evidence>
<evidence type="ECO:0000313" key="8">
    <source>
        <dbReference type="EMBL" id="PCI76975.1"/>
    </source>
</evidence>
<protein>
    <recommendedName>
        <fullName evidence="10">TonB-dependent receptor</fullName>
    </recommendedName>
</protein>
<dbReference type="Gene3D" id="2.170.130.10">
    <property type="entry name" value="TonB-dependent receptor, plug domain"/>
    <property type="match status" value="1"/>
</dbReference>
<dbReference type="Pfam" id="PF07715">
    <property type="entry name" value="Plug"/>
    <property type="match status" value="1"/>
</dbReference>
<dbReference type="Proteomes" id="UP000218767">
    <property type="component" value="Unassembled WGS sequence"/>
</dbReference>
<dbReference type="InterPro" id="IPR000531">
    <property type="entry name" value="Beta-barrel_TonB"/>
</dbReference>
<dbReference type="InterPro" id="IPR036942">
    <property type="entry name" value="Beta-barrel_TonB_sf"/>
</dbReference>
<dbReference type="Pfam" id="PF00593">
    <property type="entry name" value="TonB_dep_Rec_b-barrel"/>
    <property type="match status" value="1"/>
</dbReference>
<keyword evidence="5" id="KW-0732">Signal</keyword>
<comment type="subcellular location">
    <subcellularLocation>
        <location evidence="1 4">Cell outer membrane</location>
    </subcellularLocation>
</comment>
<dbReference type="Gene3D" id="2.40.170.20">
    <property type="entry name" value="TonB-dependent receptor, beta-barrel domain"/>
    <property type="match status" value="1"/>
</dbReference>
<proteinExistence type="inferred from homology"/>
<dbReference type="PANTHER" id="PTHR47234">
    <property type="match status" value="1"/>
</dbReference>
<keyword evidence="2 4" id="KW-0472">Membrane</keyword>
<feature type="domain" description="TonB-dependent receptor-like beta-barrel" evidence="6">
    <location>
        <begin position="408"/>
        <end position="933"/>
    </location>
</feature>
<feature type="signal peptide" evidence="5">
    <location>
        <begin position="1"/>
        <end position="30"/>
    </location>
</feature>
<organism evidence="8 9">
    <name type="scientific">SAR86 cluster bacterium</name>
    <dbReference type="NCBI Taxonomy" id="2030880"/>
    <lineage>
        <taxon>Bacteria</taxon>
        <taxon>Pseudomonadati</taxon>
        <taxon>Pseudomonadota</taxon>
        <taxon>Gammaproteobacteria</taxon>
        <taxon>SAR86 cluster</taxon>
    </lineage>
</organism>
<dbReference type="SUPFAM" id="SSF56935">
    <property type="entry name" value="Porins"/>
    <property type="match status" value="1"/>
</dbReference>
<evidence type="ECO:0008006" key="10">
    <source>
        <dbReference type="Google" id="ProtNLM"/>
    </source>
</evidence>
<accession>A0A2A4X4L7</accession>
<comment type="similarity">
    <text evidence="4">Belongs to the TonB-dependent receptor family.</text>
</comment>
<evidence type="ECO:0000256" key="4">
    <source>
        <dbReference type="RuleBase" id="RU003357"/>
    </source>
</evidence>
<reference evidence="9" key="1">
    <citation type="submission" date="2017-08" db="EMBL/GenBank/DDBJ databases">
        <title>A dynamic microbial community with high functional redundancy inhabits the cold, oxic subseafloor aquifer.</title>
        <authorList>
            <person name="Tully B.J."/>
            <person name="Wheat C.G."/>
            <person name="Glazer B.T."/>
            <person name="Huber J.A."/>
        </authorList>
    </citation>
    <scope>NUCLEOTIDE SEQUENCE [LARGE SCALE GENOMIC DNA]</scope>
</reference>
<dbReference type="InterPro" id="IPR037066">
    <property type="entry name" value="Plug_dom_sf"/>
</dbReference>
<gene>
    <name evidence="8" type="ORF">COB20_09190</name>
</gene>
<evidence type="ECO:0000256" key="5">
    <source>
        <dbReference type="SAM" id="SignalP"/>
    </source>
</evidence>
<evidence type="ECO:0000256" key="1">
    <source>
        <dbReference type="ARBA" id="ARBA00004442"/>
    </source>
</evidence>
<name>A0A2A4X4L7_9GAMM</name>
<dbReference type="AlphaFoldDB" id="A0A2A4X4L7"/>
<evidence type="ECO:0000256" key="3">
    <source>
        <dbReference type="ARBA" id="ARBA00023237"/>
    </source>
</evidence>
<feature type="chain" id="PRO_5012992054" description="TonB-dependent receptor" evidence="5">
    <location>
        <begin position="31"/>
        <end position="969"/>
    </location>
</feature>
<dbReference type="EMBL" id="NVUL01000050">
    <property type="protein sequence ID" value="PCI76975.1"/>
    <property type="molecule type" value="Genomic_DNA"/>
</dbReference>
<evidence type="ECO:0000256" key="2">
    <source>
        <dbReference type="ARBA" id="ARBA00023136"/>
    </source>
</evidence>
<feature type="domain" description="TonB-dependent receptor plug" evidence="7">
    <location>
        <begin position="53"/>
        <end position="161"/>
    </location>
</feature>
<dbReference type="InterPro" id="IPR012910">
    <property type="entry name" value="Plug_dom"/>
</dbReference>
<keyword evidence="3" id="KW-0998">Cell outer membrane</keyword>
<evidence type="ECO:0000259" key="6">
    <source>
        <dbReference type="Pfam" id="PF00593"/>
    </source>
</evidence>
<keyword evidence="4" id="KW-0798">TonB box</keyword>
<sequence>MPNKFRRKKLSYLIHTALVSSLVAPVIAQAQDDDIEEVVVTGSYIRNSAFSQDTAADTVTGEDLLTSGAPNLSEYIRDLTYVQNVDIVNVVLGSQDGPQSSNGASFNLRGLGENSTLTLVDGVRTLDSRLNTAFPEIAMERMELVLDGGSALYGSDAVAGVVNLIPIKEYDGVKFRTFYQRPEDGKMEEMRASALWGKSFDNGISYVGSFETYLRTPLMWYERGREHNVSRGTSSSGNPGTFKQIIGLPDDLSTLPLREVSGGTLTGPRLLDPSCGTFNQGTPTHGFGPSPLPSGTINGSFCTFEYSAQAEVVEHQQEYNLYNNVQWEATDWLRFGFMMNNHVRHNEDRGTFASPNPANNRAMLVVPQEHPANPYGMDVAPDLWRIYTHPQVDTLPGGIADDTSRVSRGIYQLNRVKLSADYDLGNTSWSGYTYYTKQENKMMSDRQGVYSSRLQLALRGEGGVTGDQWFNPFGSQDTRSPFYEPGFENSRELNDWMQYRNPNQEFTRDALDVFETMLTGEVFDVPAGPVQMAFGFQWRDLEQRTFQEPFEAAGENFIWGVVGEPIAPDEVYASAVRSLFAEVEVPIFDNLAIKGAVRHEEFTDQGMNTTTPKVSVRYQPLPELALRASWGESFLAPTSFQTRMATTNENCGDMYSGSDDLSGQLLLGGLKCASGNPGLGPEQAEIGNIGFTWQPTGRLDGLELSMDYQQIEYTDRIRTLSEDDVTRNQFNSMLRDTGASESSYDSTPGSATRAAADAWLASQPIGGQNGNIFRDADGRVSLVLIQSANVAQFDVNLIDLKLGYTLGLDDWGTINTRLNATVYDKYLFTDQKGDEVDVLGEQNARTNIAPPVPQTKLAWQTSWYRDNHAASMSVSWFSAVNHDAQIVDLYKFDGQFVPPKEIKEDPIVDVRYSYLFEDFFSSQVTLSAGVNNLLDYKPTLTGQIGGFESRLINNFYRQFYVSIDWTPGG</sequence>
<evidence type="ECO:0000259" key="7">
    <source>
        <dbReference type="Pfam" id="PF07715"/>
    </source>
</evidence>